<dbReference type="RefSeq" id="WP_353547965.1">
    <property type="nucleotide sequence ID" value="NZ_JAGKSB010000018.1"/>
</dbReference>
<dbReference type="EMBL" id="JAGKSB010000018">
    <property type="protein sequence ID" value="MBP3944451.1"/>
    <property type="molecule type" value="Genomic_DNA"/>
</dbReference>
<name>A0A8T4HII1_9SPHI</name>
<comment type="caution">
    <text evidence="1">The sequence shown here is derived from an EMBL/GenBank/DDBJ whole genome shotgun (WGS) entry which is preliminary data.</text>
</comment>
<evidence type="ECO:0000313" key="1">
    <source>
        <dbReference type="EMBL" id="MBP3944451.1"/>
    </source>
</evidence>
<protein>
    <submittedName>
        <fullName evidence="1">Uncharacterized protein</fullName>
    </submittedName>
</protein>
<reference evidence="1" key="1">
    <citation type="submission" date="2021-03" db="EMBL/GenBank/DDBJ databases">
        <authorList>
            <person name="Lu T."/>
            <person name="Wang Q."/>
            <person name="Han X."/>
        </authorList>
    </citation>
    <scope>NUCLEOTIDE SEQUENCE</scope>
    <source>
        <strain evidence="1">WQ 2009</strain>
    </source>
</reference>
<evidence type="ECO:0000313" key="2">
    <source>
        <dbReference type="Proteomes" id="UP000679691"/>
    </source>
</evidence>
<sequence length="89" mass="10500">MANTSSNPYHLFNKEIWQNWVDQDVTYIKVEELSDSRGIKFFELIPDSELPEAEEMIYSIESEDILDMLIPMKDVKFVVHEIYLADLND</sequence>
<proteinExistence type="predicted"/>
<dbReference type="Proteomes" id="UP000679691">
    <property type="component" value="Unassembled WGS sequence"/>
</dbReference>
<dbReference type="AlphaFoldDB" id="A0A8T4HII1"/>
<keyword evidence="2" id="KW-1185">Reference proteome</keyword>
<gene>
    <name evidence="1" type="ORF">J5U18_12960</name>
</gene>
<organism evidence="1 2">
    <name type="scientific">Rhinopithecimicrobium faecis</name>
    <dbReference type="NCBI Taxonomy" id="2820698"/>
    <lineage>
        <taxon>Bacteria</taxon>
        <taxon>Pseudomonadati</taxon>
        <taxon>Bacteroidota</taxon>
        <taxon>Sphingobacteriia</taxon>
        <taxon>Sphingobacteriales</taxon>
        <taxon>Sphingobacteriaceae</taxon>
        <taxon>Rhinopithecimicrobium</taxon>
    </lineage>
</organism>
<accession>A0A8T4HII1</accession>